<proteinExistence type="inferred from homology"/>
<sequence>MVKVLQIPRPCPHFCSGDQAPTIHSGFPPGRSSNVKGPITTTTTKKSTKIHYLYSKMTTLNQRTSALTTIVLNNLQHQHDWTALHPHTQPNLPRTLLYGLPPKRLYVHPDEQVEIIRAEKEMGNGGRIPQEAELEWVLPLHLSEKWSPAQFAAVFDALDARPPRSMEITKEEEERSPWLAYKGSRRGKRVLLATVQDDSTVTYYWMHDGLVKPRQN</sequence>
<organism evidence="4 5">
    <name type="scientific">Podospora pseudocomata</name>
    <dbReference type="NCBI Taxonomy" id="2093779"/>
    <lineage>
        <taxon>Eukaryota</taxon>
        <taxon>Fungi</taxon>
        <taxon>Dikarya</taxon>
        <taxon>Ascomycota</taxon>
        <taxon>Pezizomycotina</taxon>
        <taxon>Sordariomycetes</taxon>
        <taxon>Sordariomycetidae</taxon>
        <taxon>Sordariales</taxon>
        <taxon>Podosporaceae</taxon>
        <taxon>Podospora</taxon>
    </lineage>
</organism>
<dbReference type="InterPro" id="IPR036167">
    <property type="entry name" value="tRNA_intron_Endo_cat-like_sf"/>
</dbReference>
<dbReference type="InterPro" id="IPR042777">
    <property type="entry name" value="Sen15_fungi"/>
</dbReference>
<evidence type="ECO:0000256" key="2">
    <source>
        <dbReference type="ARBA" id="ARBA00022694"/>
    </source>
</evidence>
<dbReference type="PANTHER" id="PTHR28518">
    <property type="entry name" value="TRNA-SPLICING ENDONUCLEASE SUBUNIT SEN15"/>
    <property type="match status" value="1"/>
</dbReference>
<evidence type="ECO:0000256" key="1">
    <source>
        <dbReference type="ARBA" id="ARBA00006091"/>
    </source>
</evidence>
<dbReference type="Pfam" id="PF09631">
    <property type="entry name" value="Sen15"/>
    <property type="match status" value="1"/>
</dbReference>
<dbReference type="InterPro" id="IPR018593">
    <property type="entry name" value="tRNA-endonuc_su_Sen15"/>
</dbReference>
<comment type="similarity">
    <text evidence="1">Belongs to the SEN15 family.</text>
</comment>
<dbReference type="RefSeq" id="XP_062739236.1">
    <property type="nucleotide sequence ID" value="XM_062893436.1"/>
</dbReference>
<dbReference type="GO" id="GO:0004519">
    <property type="term" value="F:endonuclease activity"/>
    <property type="evidence" value="ECO:0007669"/>
    <property type="project" value="UniProtKB-KW"/>
</dbReference>
<protein>
    <submittedName>
        <fullName evidence="4">tRNA-splicing endonuclease subunit tsp-1</fullName>
    </submittedName>
</protein>
<accession>A0ABR0G3M6</accession>
<dbReference type="SUPFAM" id="SSF53032">
    <property type="entry name" value="tRNA-intron endonuclease catalytic domain-like"/>
    <property type="match status" value="1"/>
</dbReference>
<name>A0ABR0G3M6_9PEZI</name>
<dbReference type="Gene3D" id="3.40.1350.10">
    <property type="match status" value="1"/>
</dbReference>
<dbReference type="GeneID" id="87913343"/>
<feature type="domain" description="tRNA-splicing endonuclease subunit Sen15" evidence="3">
    <location>
        <begin position="71"/>
        <end position="216"/>
    </location>
</feature>
<dbReference type="EMBL" id="JAFFHA010000009">
    <property type="protein sequence ID" value="KAK4650261.1"/>
    <property type="molecule type" value="Genomic_DNA"/>
</dbReference>
<evidence type="ECO:0000313" key="4">
    <source>
        <dbReference type="EMBL" id="KAK4650261.1"/>
    </source>
</evidence>
<gene>
    <name evidence="4" type="primary">TSP1</name>
    <name evidence="4" type="ORF">QC762_705840</name>
</gene>
<dbReference type="Proteomes" id="UP001323405">
    <property type="component" value="Unassembled WGS sequence"/>
</dbReference>
<dbReference type="PANTHER" id="PTHR28518:SF1">
    <property type="entry name" value="TRNA-SPLICING ENDONUCLEASE SUBUNIT SEN15"/>
    <property type="match status" value="1"/>
</dbReference>
<dbReference type="InterPro" id="IPR011856">
    <property type="entry name" value="tRNA_endonuc-like_dom_sf"/>
</dbReference>
<keyword evidence="4" id="KW-0378">Hydrolase</keyword>
<evidence type="ECO:0000259" key="3">
    <source>
        <dbReference type="Pfam" id="PF09631"/>
    </source>
</evidence>
<keyword evidence="4" id="KW-0255">Endonuclease</keyword>
<keyword evidence="4" id="KW-0540">Nuclease</keyword>
<comment type="caution">
    <text evidence="4">The sequence shown here is derived from an EMBL/GenBank/DDBJ whole genome shotgun (WGS) entry which is preliminary data.</text>
</comment>
<reference evidence="4 5" key="1">
    <citation type="journal article" date="2023" name="bioRxiv">
        <title>High-quality genome assemblies of four members of thePodospora anserinaspecies complex.</title>
        <authorList>
            <person name="Ament-Velasquez S.L."/>
            <person name="Vogan A.A."/>
            <person name="Wallerman O."/>
            <person name="Hartmann F."/>
            <person name="Gautier V."/>
            <person name="Silar P."/>
            <person name="Giraud T."/>
            <person name="Johannesson H."/>
        </authorList>
    </citation>
    <scope>NUCLEOTIDE SEQUENCE [LARGE SCALE GENOMIC DNA]</scope>
    <source>
        <strain evidence="4 5">CBS 415.72m</strain>
    </source>
</reference>
<keyword evidence="5" id="KW-1185">Reference proteome</keyword>
<keyword evidence="2" id="KW-0819">tRNA processing</keyword>
<evidence type="ECO:0000313" key="5">
    <source>
        <dbReference type="Proteomes" id="UP001323405"/>
    </source>
</evidence>